<dbReference type="InterPro" id="IPR001806">
    <property type="entry name" value="Small_GTPase"/>
</dbReference>
<dbReference type="PRINTS" id="PR00449">
    <property type="entry name" value="RASTRNSFRMNG"/>
</dbReference>
<evidence type="ECO:0000313" key="6">
    <source>
        <dbReference type="Proteomes" id="UP001219525"/>
    </source>
</evidence>
<comment type="caution">
    <text evidence="5">The sequence shown here is derived from an EMBL/GenBank/DDBJ whole genome shotgun (WGS) entry which is preliminary data.</text>
</comment>
<dbReference type="GO" id="GO:0005525">
    <property type="term" value="F:GTP binding"/>
    <property type="evidence" value="ECO:0007669"/>
    <property type="project" value="UniProtKB-KW"/>
</dbReference>
<dbReference type="Pfam" id="PF00071">
    <property type="entry name" value="Ras"/>
    <property type="match status" value="1"/>
</dbReference>
<dbReference type="AlphaFoldDB" id="A0AAD6YCL7"/>
<dbReference type="EMBL" id="JARJCW010000054">
    <property type="protein sequence ID" value="KAJ7202576.1"/>
    <property type="molecule type" value="Genomic_DNA"/>
</dbReference>
<dbReference type="SMART" id="SM00175">
    <property type="entry name" value="RAB"/>
    <property type="match status" value="1"/>
</dbReference>
<name>A0AAD6YCL7_9AGAR</name>
<feature type="region of interest" description="Disordered" evidence="4">
    <location>
        <begin position="164"/>
        <end position="186"/>
    </location>
</feature>
<dbReference type="InterPro" id="IPR020849">
    <property type="entry name" value="Small_GTPase_Ras-type"/>
</dbReference>
<keyword evidence="2" id="KW-0547">Nucleotide-binding</keyword>
<sequence>MDEWEVVLLGLGGVGKTAIVTQFTLNCFEYDPTIEDGFRKQISVDDRMCFLKVIDTAGQEEYGSMREQWIRESQGFILVYCITSRETLDDLRMIRQSIMRIKGGDAIMVLLGNKCELEYERAVSMKEGAALAKEFGCEFFETSAKTAQNVDLAFMTLVRALRQARDSKPPTPLTAPPTPPAGRNSIRKRISRLFSKTNASPHRKPYQEPPNLVHGAIAAAQQSRITLQVCSCFS</sequence>
<dbReference type="Proteomes" id="UP001219525">
    <property type="component" value="Unassembled WGS sequence"/>
</dbReference>
<dbReference type="SMART" id="SM00174">
    <property type="entry name" value="RHO"/>
    <property type="match status" value="1"/>
</dbReference>
<organism evidence="5 6">
    <name type="scientific">Mycena pura</name>
    <dbReference type="NCBI Taxonomy" id="153505"/>
    <lineage>
        <taxon>Eukaryota</taxon>
        <taxon>Fungi</taxon>
        <taxon>Dikarya</taxon>
        <taxon>Basidiomycota</taxon>
        <taxon>Agaricomycotina</taxon>
        <taxon>Agaricomycetes</taxon>
        <taxon>Agaricomycetidae</taxon>
        <taxon>Agaricales</taxon>
        <taxon>Marasmiineae</taxon>
        <taxon>Mycenaceae</taxon>
        <taxon>Mycena</taxon>
    </lineage>
</organism>
<dbReference type="PANTHER" id="PTHR24070">
    <property type="entry name" value="RAS, DI-RAS, AND RHEB FAMILY MEMBERS OF SMALL GTPASE SUPERFAMILY"/>
    <property type="match status" value="1"/>
</dbReference>
<dbReference type="FunFam" id="3.40.50.300:FF:001423">
    <property type="entry name" value="Ras family GTPase"/>
    <property type="match status" value="1"/>
</dbReference>
<proteinExistence type="predicted"/>
<dbReference type="GO" id="GO:0007165">
    <property type="term" value="P:signal transduction"/>
    <property type="evidence" value="ECO:0007669"/>
    <property type="project" value="InterPro"/>
</dbReference>
<keyword evidence="3" id="KW-0342">GTP-binding</keyword>
<dbReference type="NCBIfam" id="TIGR00231">
    <property type="entry name" value="small_GTP"/>
    <property type="match status" value="1"/>
</dbReference>
<dbReference type="SMART" id="SM00176">
    <property type="entry name" value="RAN"/>
    <property type="match status" value="1"/>
</dbReference>
<evidence type="ECO:0000313" key="5">
    <source>
        <dbReference type="EMBL" id="KAJ7202576.1"/>
    </source>
</evidence>
<reference evidence="5" key="1">
    <citation type="submission" date="2023-03" db="EMBL/GenBank/DDBJ databases">
        <title>Massive genome expansion in bonnet fungi (Mycena s.s.) driven by repeated elements and novel gene families across ecological guilds.</title>
        <authorList>
            <consortium name="Lawrence Berkeley National Laboratory"/>
            <person name="Harder C.B."/>
            <person name="Miyauchi S."/>
            <person name="Viragh M."/>
            <person name="Kuo A."/>
            <person name="Thoen E."/>
            <person name="Andreopoulos B."/>
            <person name="Lu D."/>
            <person name="Skrede I."/>
            <person name="Drula E."/>
            <person name="Henrissat B."/>
            <person name="Morin E."/>
            <person name="Kohler A."/>
            <person name="Barry K."/>
            <person name="LaButti K."/>
            <person name="Morin E."/>
            <person name="Salamov A."/>
            <person name="Lipzen A."/>
            <person name="Mereny Z."/>
            <person name="Hegedus B."/>
            <person name="Baldrian P."/>
            <person name="Stursova M."/>
            <person name="Weitz H."/>
            <person name="Taylor A."/>
            <person name="Grigoriev I.V."/>
            <person name="Nagy L.G."/>
            <person name="Martin F."/>
            <person name="Kauserud H."/>
        </authorList>
    </citation>
    <scope>NUCLEOTIDE SEQUENCE</scope>
    <source>
        <strain evidence="5">9144</strain>
    </source>
</reference>
<dbReference type="InterPro" id="IPR005225">
    <property type="entry name" value="Small_GTP-bd"/>
</dbReference>
<dbReference type="GO" id="GO:0003924">
    <property type="term" value="F:GTPase activity"/>
    <property type="evidence" value="ECO:0007669"/>
    <property type="project" value="InterPro"/>
</dbReference>
<dbReference type="GO" id="GO:0005886">
    <property type="term" value="C:plasma membrane"/>
    <property type="evidence" value="ECO:0007669"/>
    <property type="project" value="UniProtKB-SubCell"/>
</dbReference>
<evidence type="ECO:0000256" key="2">
    <source>
        <dbReference type="ARBA" id="ARBA00022741"/>
    </source>
</evidence>
<gene>
    <name evidence="5" type="ORF">GGX14DRAFT_370201</name>
</gene>
<accession>A0AAD6YCL7</accession>
<dbReference type="PROSITE" id="PS51421">
    <property type="entry name" value="RAS"/>
    <property type="match status" value="1"/>
</dbReference>
<dbReference type="Gene3D" id="3.40.50.300">
    <property type="entry name" value="P-loop containing nucleotide triphosphate hydrolases"/>
    <property type="match status" value="1"/>
</dbReference>
<dbReference type="PROSITE" id="PS51419">
    <property type="entry name" value="RAB"/>
    <property type="match status" value="1"/>
</dbReference>
<evidence type="ECO:0000256" key="1">
    <source>
        <dbReference type="ARBA" id="ARBA00004342"/>
    </source>
</evidence>
<dbReference type="InterPro" id="IPR027417">
    <property type="entry name" value="P-loop_NTPase"/>
</dbReference>
<dbReference type="SUPFAM" id="SSF52540">
    <property type="entry name" value="P-loop containing nucleoside triphosphate hydrolases"/>
    <property type="match status" value="1"/>
</dbReference>
<keyword evidence="6" id="KW-1185">Reference proteome</keyword>
<feature type="compositionally biased region" description="Pro residues" evidence="4">
    <location>
        <begin position="169"/>
        <end position="180"/>
    </location>
</feature>
<evidence type="ECO:0000256" key="4">
    <source>
        <dbReference type="SAM" id="MobiDB-lite"/>
    </source>
</evidence>
<comment type="subcellular location">
    <subcellularLocation>
        <location evidence="1">Cell membrane</location>
        <topology evidence="1">Lipid-anchor</topology>
        <orientation evidence="1">Cytoplasmic side</orientation>
    </subcellularLocation>
</comment>
<protein>
    <submittedName>
        <fullName evidence="5">Ras protein</fullName>
    </submittedName>
</protein>
<evidence type="ECO:0000256" key="3">
    <source>
        <dbReference type="ARBA" id="ARBA00023134"/>
    </source>
</evidence>
<dbReference type="SMART" id="SM00173">
    <property type="entry name" value="RAS"/>
    <property type="match status" value="1"/>
</dbReference>